<name>A0A6N9YSC6_9ACTN</name>
<sequence length="121" mass="12800">MDTPAGSSFVPDSCTLPTAEQPLRVAEFQALFAASLREVRRASSTQLVLELDADPGVEHVTRDLAAREGQCCSFFTFSFTRGEASPGRSLEMSVSVPNVHVAVLDGVQRLASSSMSSPGPA</sequence>
<evidence type="ECO:0000313" key="2">
    <source>
        <dbReference type="Proteomes" id="UP000469185"/>
    </source>
</evidence>
<proteinExistence type="predicted"/>
<accession>A0A6N9YSC6</accession>
<dbReference type="EMBL" id="JAAGOB010000014">
    <property type="protein sequence ID" value="NED97837.1"/>
    <property type="molecule type" value="Genomic_DNA"/>
</dbReference>
<dbReference type="AlphaFoldDB" id="A0A6N9YSC6"/>
<keyword evidence="2" id="KW-1185">Reference proteome</keyword>
<evidence type="ECO:0000313" key="1">
    <source>
        <dbReference type="EMBL" id="NED97837.1"/>
    </source>
</evidence>
<dbReference type="RefSeq" id="WP_163820629.1">
    <property type="nucleotide sequence ID" value="NZ_JAAGOB010000014.1"/>
</dbReference>
<comment type="caution">
    <text evidence="1">The sequence shown here is derived from an EMBL/GenBank/DDBJ whole genome shotgun (WGS) entry which is preliminary data.</text>
</comment>
<dbReference type="Proteomes" id="UP000469185">
    <property type="component" value="Unassembled WGS sequence"/>
</dbReference>
<organism evidence="1 2">
    <name type="scientific">Phytoactinopolyspora alkaliphila</name>
    <dbReference type="NCBI Taxonomy" id="1783498"/>
    <lineage>
        <taxon>Bacteria</taxon>
        <taxon>Bacillati</taxon>
        <taxon>Actinomycetota</taxon>
        <taxon>Actinomycetes</taxon>
        <taxon>Jiangellales</taxon>
        <taxon>Jiangellaceae</taxon>
        <taxon>Phytoactinopolyspora</taxon>
    </lineage>
</organism>
<protein>
    <submittedName>
        <fullName evidence="1">Uncharacterized protein</fullName>
    </submittedName>
</protein>
<reference evidence="1 2" key="1">
    <citation type="submission" date="2020-02" db="EMBL/GenBank/DDBJ databases">
        <authorList>
            <person name="Li X.-J."/>
            <person name="Feng X.-M."/>
        </authorList>
    </citation>
    <scope>NUCLEOTIDE SEQUENCE [LARGE SCALE GENOMIC DNA]</scope>
    <source>
        <strain evidence="1 2">CGMCC 4.7225</strain>
    </source>
</reference>
<gene>
    <name evidence="1" type="ORF">G1H11_21285</name>
</gene>